<protein>
    <submittedName>
        <fullName evidence="2">Uncharacterized protein</fullName>
    </submittedName>
</protein>
<feature type="region of interest" description="Disordered" evidence="1">
    <location>
        <begin position="1"/>
        <end position="20"/>
    </location>
</feature>
<accession>A0AAV4SPS7</accession>
<evidence type="ECO:0000313" key="2">
    <source>
        <dbReference type="EMBL" id="GIY34427.1"/>
    </source>
</evidence>
<dbReference type="EMBL" id="BPLR01009763">
    <property type="protein sequence ID" value="GIY34427.1"/>
    <property type="molecule type" value="Genomic_DNA"/>
</dbReference>
<dbReference type="AlphaFoldDB" id="A0AAV4SPS7"/>
<evidence type="ECO:0000256" key="1">
    <source>
        <dbReference type="SAM" id="MobiDB-lite"/>
    </source>
</evidence>
<gene>
    <name evidence="2" type="ORF">CEXT_114961</name>
</gene>
<dbReference type="Proteomes" id="UP001054945">
    <property type="component" value="Unassembled WGS sequence"/>
</dbReference>
<evidence type="ECO:0000313" key="3">
    <source>
        <dbReference type="Proteomes" id="UP001054945"/>
    </source>
</evidence>
<proteinExistence type="predicted"/>
<comment type="caution">
    <text evidence="2">The sequence shown here is derived from an EMBL/GenBank/DDBJ whole genome shotgun (WGS) entry which is preliminary data.</text>
</comment>
<keyword evidence="3" id="KW-1185">Reference proteome</keyword>
<organism evidence="2 3">
    <name type="scientific">Caerostris extrusa</name>
    <name type="common">Bark spider</name>
    <name type="synonym">Caerostris bankana</name>
    <dbReference type="NCBI Taxonomy" id="172846"/>
    <lineage>
        <taxon>Eukaryota</taxon>
        <taxon>Metazoa</taxon>
        <taxon>Ecdysozoa</taxon>
        <taxon>Arthropoda</taxon>
        <taxon>Chelicerata</taxon>
        <taxon>Arachnida</taxon>
        <taxon>Araneae</taxon>
        <taxon>Araneomorphae</taxon>
        <taxon>Entelegynae</taxon>
        <taxon>Araneoidea</taxon>
        <taxon>Araneidae</taxon>
        <taxon>Caerostris</taxon>
    </lineage>
</organism>
<feature type="compositionally biased region" description="Basic and acidic residues" evidence="1">
    <location>
        <begin position="7"/>
        <end position="20"/>
    </location>
</feature>
<sequence length="102" mass="12028">MKSLTSAKEEEKRGDGEKPFMEMSSRDYLTLIPLHLKIPLTRCLAEDCFLRQSPPLWLFEATLSTAFQNLTKREMYNLSQRYFTTATTNSKLKQRYNYCFTI</sequence>
<reference evidence="2 3" key="1">
    <citation type="submission" date="2021-06" db="EMBL/GenBank/DDBJ databases">
        <title>Caerostris extrusa draft genome.</title>
        <authorList>
            <person name="Kono N."/>
            <person name="Arakawa K."/>
        </authorList>
    </citation>
    <scope>NUCLEOTIDE SEQUENCE [LARGE SCALE GENOMIC DNA]</scope>
</reference>
<name>A0AAV4SPS7_CAEEX</name>